<evidence type="ECO:0000259" key="1">
    <source>
        <dbReference type="Pfam" id="PF13280"/>
    </source>
</evidence>
<feature type="domain" description="WYL" evidence="1">
    <location>
        <begin position="160"/>
        <end position="228"/>
    </location>
</feature>
<dbReference type="RefSeq" id="WP_092285527.1">
    <property type="nucleotide sequence ID" value="NZ_FOPJ01000006.1"/>
</dbReference>
<dbReference type="Pfam" id="PF13280">
    <property type="entry name" value="WYL"/>
    <property type="match status" value="1"/>
</dbReference>
<dbReference type="AlphaFoldDB" id="A0A1I2STY7"/>
<protein>
    <submittedName>
        <fullName evidence="3">Proteasome accessory factor C</fullName>
    </submittedName>
</protein>
<dbReference type="InterPro" id="IPR026881">
    <property type="entry name" value="WYL_dom"/>
</dbReference>
<dbReference type="STRING" id="185761.SAMN05660282_01246"/>
<feature type="domain" description="PafC HTH" evidence="2">
    <location>
        <begin position="18"/>
        <end position="131"/>
    </location>
</feature>
<dbReference type="EMBL" id="FOPJ01000006">
    <property type="protein sequence ID" value="SFG56202.1"/>
    <property type="molecule type" value="Genomic_DNA"/>
</dbReference>
<dbReference type="PANTHER" id="PTHR34580">
    <property type="match status" value="1"/>
</dbReference>
<dbReference type="InterPro" id="IPR028349">
    <property type="entry name" value="PafC-like"/>
</dbReference>
<dbReference type="InterPro" id="IPR051534">
    <property type="entry name" value="CBASS_pafABC_assoc_protein"/>
</dbReference>
<dbReference type="PANTHER" id="PTHR34580:SF1">
    <property type="entry name" value="PROTEIN PAFC"/>
    <property type="match status" value="1"/>
</dbReference>
<dbReference type="GO" id="GO:0000502">
    <property type="term" value="C:proteasome complex"/>
    <property type="evidence" value="ECO:0007669"/>
    <property type="project" value="UniProtKB-KW"/>
</dbReference>
<evidence type="ECO:0000259" key="2">
    <source>
        <dbReference type="Pfam" id="PF19187"/>
    </source>
</evidence>
<reference evidence="3 4" key="1">
    <citation type="submission" date="2016-10" db="EMBL/GenBank/DDBJ databases">
        <authorList>
            <person name="de Groot N.N."/>
        </authorList>
    </citation>
    <scope>NUCLEOTIDE SEQUENCE [LARGE SCALE GENOMIC DNA]</scope>
    <source>
        <strain>J11</strain>
        <strain evidence="4">PG 39</strain>
    </source>
</reference>
<proteinExistence type="predicted"/>
<sequence>MSKETRSLAGSSPESIESLVRMLNLIPYFESHPERSVMEAAQDLGRKPAEIMADLNRLWCCGLPGLMPDNLVDLQPSYTEVRISNNQGMDRPLRLTRTEAATLLLTLEVLEQSPGLIDYQAVSSAAAKLRALTGKSLDAIVDGLSSLQEEDLAQRQVEKTLSVVRQAVDESRKLRIQYYGASAQSLSERILSPVHLFTHDGHSYITAYDHLREGYRHFRTDRIEDIEILDEPADKDKQRLKFDADDPFNFGDIEQIVDILIHPDAVWLADYYPLTLGEAEEDGRIAARMPIGSEAWFIRFALGNADRFEVSKATKLSANLRAQVRERALTGLGAYDQPTAAEKPAP</sequence>
<dbReference type="Pfam" id="PF19187">
    <property type="entry name" value="HTH_PafC"/>
    <property type="match status" value="1"/>
</dbReference>
<organism evidence="3 4">
    <name type="scientific">Corynebacterium spheniscorum</name>
    <dbReference type="NCBI Taxonomy" id="185761"/>
    <lineage>
        <taxon>Bacteria</taxon>
        <taxon>Bacillati</taxon>
        <taxon>Actinomycetota</taxon>
        <taxon>Actinomycetes</taxon>
        <taxon>Mycobacteriales</taxon>
        <taxon>Corynebacteriaceae</taxon>
        <taxon>Corynebacterium</taxon>
    </lineage>
</organism>
<evidence type="ECO:0000313" key="3">
    <source>
        <dbReference type="EMBL" id="SFG56202.1"/>
    </source>
</evidence>
<gene>
    <name evidence="3" type="ORF">SAMN05660282_01246</name>
</gene>
<dbReference type="Proteomes" id="UP000199065">
    <property type="component" value="Unassembled WGS sequence"/>
</dbReference>
<keyword evidence="3" id="KW-0647">Proteasome</keyword>
<dbReference type="PIRSF" id="PIRSF016838">
    <property type="entry name" value="PafC"/>
    <property type="match status" value="1"/>
</dbReference>
<dbReference type="PROSITE" id="PS52050">
    <property type="entry name" value="WYL"/>
    <property type="match status" value="1"/>
</dbReference>
<keyword evidence="4" id="KW-1185">Reference proteome</keyword>
<name>A0A1I2STY7_9CORY</name>
<dbReference type="OrthoDB" id="5174471at2"/>
<dbReference type="InterPro" id="IPR043839">
    <property type="entry name" value="PafC_HTH"/>
</dbReference>
<evidence type="ECO:0000313" key="4">
    <source>
        <dbReference type="Proteomes" id="UP000199065"/>
    </source>
</evidence>
<accession>A0A1I2STY7</accession>